<feature type="region of interest" description="Disordered" evidence="1">
    <location>
        <begin position="454"/>
        <end position="649"/>
    </location>
</feature>
<evidence type="ECO:0000313" key="2">
    <source>
        <dbReference type="EMBL" id="KAL2060327.1"/>
    </source>
</evidence>
<keyword evidence="3" id="KW-1185">Reference proteome</keyword>
<sequence>MLSPRTSTGIQLSIALLSLLATAIYLFSPSGTTITTLGSHDYKTIYQTAVKGKKALFVENLLRGENEIDGAFDNSTLVELCRTRIWIEGLIFKCEAPEGGIANVRNVILNCVRYAIEGGATSFIVPEILLRTSTSPEAGTHVPFTHYFSLPHFTSTLNALCPQITLISHQNDLFNIPSTAKPVPLIPTSITTSLLSGFILGAPGNWSSEFHAFLNITHPLPFNAQKPVLVSLASPLLQFPLTYDDPHLVAQFGRILQFREDVRRIAAGVVWALDKKHTLGLKSKGGGVKEGAFYGAHLRTGADATSAGWTSYAIQEGNYIAHAEKLKLGVIYLSSTSPADTETFTQSASNRSIAVETKDSLLADLAPQESGAVYNAKKGFESEWAMLQGLSWDQQLLVDYEVLLRSSVFGGVWESSFTWNVAMRRHVVVSGRKGWTSIAQRGGVGEVAVGAKQEVQSRRRMIESRQEVESEVPPSDPGHPFGVDFDADTKRVPVSSTSISRRPRPTRKPTLKLRPRPSSTSTSTSTPTPSPSPAPEPVPEPEPAAPAPKPEPTPEYHISTTAPPGSHAQYSSTNPAFMSSTEADLVLRLAQEEREAGAPATAKSGEPKLGDVSWGDGLSVVFGPDGKGGRAGKAGGREDGVIEAGNGEEGREGDYIVGWRIRGSLWP</sequence>
<gene>
    <name evidence="2" type="ORF">VTL71DRAFT_9722</name>
</gene>
<feature type="compositionally biased region" description="Basic and acidic residues" evidence="1">
    <location>
        <begin position="455"/>
        <end position="468"/>
    </location>
</feature>
<accession>A0ABR4BRM2</accession>
<organism evidence="2 3">
    <name type="scientific">Oculimacula yallundae</name>
    <dbReference type="NCBI Taxonomy" id="86028"/>
    <lineage>
        <taxon>Eukaryota</taxon>
        <taxon>Fungi</taxon>
        <taxon>Dikarya</taxon>
        <taxon>Ascomycota</taxon>
        <taxon>Pezizomycotina</taxon>
        <taxon>Leotiomycetes</taxon>
        <taxon>Helotiales</taxon>
        <taxon>Ploettnerulaceae</taxon>
        <taxon>Oculimacula</taxon>
    </lineage>
</organism>
<feature type="compositionally biased region" description="Polar residues" evidence="1">
    <location>
        <begin position="558"/>
        <end position="582"/>
    </location>
</feature>
<evidence type="ECO:0000313" key="3">
    <source>
        <dbReference type="Proteomes" id="UP001595075"/>
    </source>
</evidence>
<dbReference type="Gene3D" id="3.40.50.11350">
    <property type="match status" value="1"/>
</dbReference>
<feature type="compositionally biased region" description="Pro residues" evidence="1">
    <location>
        <begin position="528"/>
        <end position="553"/>
    </location>
</feature>
<dbReference type="Proteomes" id="UP001595075">
    <property type="component" value="Unassembled WGS sequence"/>
</dbReference>
<dbReference type="CDD" id="cd11296">
    <property type="entry name" value="O-FucT_like"/>
    <property type="match status" value="1"/>
</dbReference>
<evidence type="ECO:0000256" key="1">
    <source>
        <dbReference type="SAM" id="MobiDB-lite"/>
    </source>
</evidence>
<proteinExistence type="predicted"/>
<comment type="caution">
    <text evidence="2">The sequence shown here is derived from an EMBL/GenBank/DDBJ whole genome shotgun (WGS) entry which is preliminary data.</text>
</comment>
<dbReference type="EMBL" id="JAZHXI010000023">
    <property type="protein sequence ID" value="KAL2060327.1"/>
    <property type="molecule type" value="Genomic_DNA"/>
</dbReference>
<name>A0ABR4BRM2_9HELO</name>
<protein>
    <submittedName>
        <fullName evidence="2">Uncharacterized protein</fullName>
    </submittedName>
</protein>
<feature type="compositionally biased region" description="Low complexity" evidence="1">
    <location>
        <begin position="516"/>
        <end position="527"/>
    </location>
</feature>
<feature type="compositionally biased region" description="Basic residues" evidence="1">
    <location>
        <begin position="501"/>
        <end position="515"/>
    </location>
</feature>
<reference evidence="2 3" key="1">
    <citation type="journal article" date="2024" name="Commun. Biol.">
        <title>Comparative genomic analysis of thermophilic fungi reveals convergent evolutionary adaptations and gene losses.</title>
        <authorList>
            <person name="Steindorff A.S."/>
            <person name="Aguilar-Pontes M.V."/>
            <person name="Robinson A.J."/>
            <person name="Andreopoulos B."/>
            <person name="LaButti K."/>
            <person name="Kuo A."/>
            <person name="Mondo S."/>
            <person name="Riley R."/>
            <person name="Otillar R."/>
            <person name="Haridas S."/>
            <person name="Lipzen A."/>
            <person name="Grimwood J."/>
            <person name="Schmutz J."/>
            <person name="Clum A."/>
            <person name="Reid I.D."/>
            <person name="Moisan M.C."/>
            <person name="Butler G."/>
            <person name="Nguyen T.T.M."/>
            <person name="Dewar K."/>
            <person name="Conant G."/>
            <person name="Drula E."/>
            <person name="Henrissat B."/>
            <person name="Hansel C."/>
            <person name="Singer S."/>
            <person name="Hutchinson M.I."/>
            <person name="de Vries R.P."/>
            <person name="Natvig D.O."/>
            <person name="Powell A.J."/>
            <person name="Tsang A."/>
            <person name="Grigoriev I.V."/>
        </authorList>
    </citation>
    <scope>NUCLEOTIDE SEQUENCE [LARGE SCALE GENOMIC DNA]</scope>
    <source>
        <strain evidence="2 3">CBS 494.80</strain>
    </source>
</reference>
<feature type="compositionally biased region" description="Gly residues" evidence="1">
    <location>
        <begin position="625"/>
        <end position="634"/>
    </location>
</feature>